<keyword evidence="3" id="KW-1185">Reference proteome</keyword>
<accession>A0A939IIA9</accession>
<reference evidence="2" key="1">
    <citation type="submission" date="2021-02" db="EMBL/GenBank/DDBJ databases">
        <title>Abyssanaerobacter marinus gen.nov., sp., nov, anaerobic bacterium isolated from the Onnuri vent field of Indian Ocean and suggestion of Mogibacteriaceae fam. nov., and proposal of reclassification of ambiguous this family's genus member.</title>
        <authorList>
            <person name="Kim Y.J."/>
            <person name="Yang J.-A."/>
        </authorList>
    </citation>
    <scope>NUCLEOTIDE SEQUENCE</scope>
    <source>
        <strain evidence="2">DSM 2634</strain>
    </source>
</reference>
<proteinExistence type="predicted"/>
<protein>
    <submittedName>
        <fullName evidence="2">Uncharacterized protein</fullName>
    </submittedName>
</protein>
<evidence type="ECO:0000313" key="3">
    <source>
        <dbReference type="Proteomes" id="UP000664545"/>
    </source>
</evidence>
<sequence>MGLIEFIGELINPGEIGTIEKTKRGKGERLDTLIVKTIVSIVIVTVIYYLVFGISFHFKEFITFVSVMAVYSAAGYFISPKPDYSNVGWLGGIFDNPFRFSDDINRMLIFVMVILMPGRLISTTVLSWIDYSKKGDLL</sequence>
<name>A0A939IIA9_CLOAM</name>
<dbReference type="Proteomes" id="UP000664545">
    <property type="component" value="Unassembled WGS sequence"/>
</dbReference>
<keyword evidence="1" id="KW-1133">Transmembrane helix</keyword>
<feature type="transmembrane region" description="Helical" evidence="1">
    <location>
        <begin position="61"/>
        <end position="78"/>
    </location>
</feature>
<dbReference type="RefSeq" id="WP_206581115.1">
    <property type="nucleotide sequence ID" value="NZ_JAFJZZ010000001.1"/>
</dbReference>
<dbReference type="EMBL" id="JAFJZZ010000001">
    <property type="protein sequence ID" value="MBN7772304.1"/>
    <property type="molecule type" value="Genomic_DNA"/>
</dbReference>
<feature type="transmembrane region" description="Helical" evidence="1">
    <location>
        <begin position="107"/>
        <end position="129"/>
    </location>
</feature>
<comment type="caution">
    <text evidence="2">The sequence shown here is derived from an EMBL/GenBank/DDBJ whole genome shotgun (WGS) entry which is preliminary data.</text>
</comment>
<feature type="transmembrane region" description="Helical" evidence="1">
    <location>
        <begin position="33"/>
        <end position="55"/>
    </location>
</feature>
<dbReference type="AlphaFoldDB" id="A0A939IIA9"/>
<keyword evidence="1" id="KW-0472">Membrane</keyword>
<evidence type="ECO:0000313" key="2">
    <source>
        <dbReference type="EMBL" id="MBN7772304.1"/>
    </source>
</evidence>
<gene>
    <name evidence="2" type="ORF">JYB65_02920</name>
</gene>
<organism evidence="2 3">
    <name type="scientific">Clostridium aminobutyricum</name>
    <dbReference type="NCBI Taxonomy" id="33953"/>
    <lineage>
        <taxon>Bacteria</taxon>
        <taxon>Bacillati</taxon>
        <taxon>Bacillota</taxon>
        <taxon>Clostridia</taxon>
        <taxon>Eubacteriales</taxon>
        <taxon>Clostridiaceae</taxon>
        <taxon>Clostridium</taxon>
    </lineage>
</organism>
<evidence type="ECO:0000256" key="1">
    <source>
        <dbReference type="SAM" id="Phobius"/>
    </source>
</evidence>
<keyword evidence="1" id="KW-0812">Transmembrane</keyword>